<dbReference type="InterPro" id="IPR050251">
    <property type="entry name" value="HpcH-HpaI_aldolase"/>
</dbReference>
<dbReference type="InterPro" id="IPR015813">
    <property type="entry name" value="Pyrv/PenolPyrv_kinase-like_dom"/>
</dbReference>
<dbReference type="GO" id="GO:0046872">
    <property type="term" value="F:metal ion binding"/>
    <property type="evidence" value="ECO:0007669"/>
    <property type="project" value="UniProtKB-KW"/>
</dbReference>
<dbReference type="InterPro" id="IPR005000">
    <property type="entry name" value="Aldolase/citrate-lyase_domain"/>
</dbReference>
<dbReference type="EMBL" id="JBHFFA010000004">
    <property type="protein sequence ID" value="KAL2631249.1"/>
    <property type="molecule type" value="Genomic_DNA"/>
</dbReference>
<proteinExistence type="inferred from homology"/>
<comment type="caution">
    <text evidence="5">The sequence shown here is derived from an EMBL/GenBank/DDBJ whole genome shotgun (WGS) entry which is preliminary data.</text>
</comment>
<sequence>MAPLGVSGIVAPGIAEFFTQSSNPPSLKSRLLNGEKLYGALSLSYSPVNAEILGWAGYDFVVVDMEHGPGDTFSALPILRALSSAGTPAIIRVPDNDEIYVKKALDLGPAGIMFPKIDSAEEARDAVASCRYPPLGCRGAAPPLIRASRYGLDSDYLASCEQDLLIMCQAESEEAVNNLEEIVQVEGVDCIHFGPRDLRASIGLLRYPDDPRGLALLKKGERAVRSFGKKILLGGFSTPESSPAEMYDRGYDLVCGAVDVALFRDAVVADLKKNKIRSIS</sequence>
<protein>
    <recommendedName>
        <fullName evidence="4">HpcH/HpaI aldolase/citrate lyase domain-containing protein</fullName>
    </recommendedName>
</protein>
<evidence type="ECO:0000259" key="4">
    <source>
        <dbReference type="Pfam" id="PF03328"/>
    </source>
</evidence>
<comment type="similarity">
    <text evidence="1">Belongs to the HpcH/HpaI aldolase family.</text>
</comment>
<dbReference type="Proteomes" id="UP001605036">
    <property type="component" value="Unassembled WGS sequence"/>
</dbReference>
<organism evidence="5 6">
    <name type="scientific">Riccia fluitans</name>
    <dbReference type="NCBI Taxonomy" id="41844"/>
    <lineage>
        <taxon>Eukaryota</taxon>
        <taxon>Viridiplantae</taxon>
        <taxon>Streptophyta</taxon>
        <taxon>Embryophyta</taxon>
        <taxon>Marchantiophyta</taxon>
        <taxon>Marchantiopsida</taxon>
        <taxon>Marchantiidae</taxon>
        <taxon>Marchantiales</taxon>
        <taxon>Ricciaceae</taxon>
        <taxon>Riccia</taxon>
    </lineage>
</organism>
<feature type="domain" description="HpcH/HpaI aldolase/citrate lyase" evidence="4">
    <location>
        <begin position="44"/>
        <end position="265"/>
    </location>
</feature>
<accession>A0ABD1YKD6</accession>
<evidence type="ECO:0000256" key="3">
    <source>
        <dbReference type="ARBA" id="ARBA00023239"/>
    </source>
</evidence>
<keyword evidence="2" id="KW-0479">Metal-binding</keyword>
<name>A0ABD1YKD6_9MARC</name>
<dbReference type="PANTHER" id="PTHR30502">
    <property type="entry name" value="2-KETO-3-DEOXY-L-RHAMNONATE ALDOLASE"/>
    <property type="match status" value="1"/>
</dbReference>
<dbReference type="SUPFAM" id="SSF51621">
    <property type="entry name" value="Phosphoenolpyruvate/pyruvate domain"/>
    <property type="match status" value="1"/>
</dbReference>
<reference evidence="5 6" key="1">
    <citation type="submission" date="2024-09" db="EMBL/GenBank/DDBJ databases">
        <title>Chromosome-scale assembly of Riccia fluitans.</title>
        <authorList>
            <person name="Paukszto L."/>
            <person name="Sawicki J."/>
            <person name="Karawczyk K."/>
            <person name="Piernik-Szablinska J."/>
            <person name="Szczecinska M."/>
            <person name="Mazdziarz M."/>
        </authorList>
    </citation>
    <scope>NUCLEOTIDE SEQUENCE [LARGE SCALE GENOMIC DNA]</scope>
    <source>
        <strain evidence="5">Rf_01</strain>
        <tissue evidence="5">Aerial parts of the thallus</tissue>
    </source>
</reference>
<keyword evidence="3" id="KW-0456">Lyase</keyword>
<evidence type="ECO:0000256" key="1">
    <source>
        <dbReference type="ARBA" id="ARBA00005568"/>
    </source>
</evidence>
<evidence type="ECO:0000256" key="2">
    <source>
        <dbReference type="ARBA" id="ARBA00022723"/>
    </source>
</evidence>
<keyword evidence="6" id="KW-1185">Reference proteome</keyword>
<evidence type="ECO:0000313" key="5">
    <source>
        <dbReference type="EMBL" id="KAL2631249.1"/>
    </source>
</evidence>
<evidence type="ECO:0000313" key="6">
    <source>
        <dbReference type="Proteomes" id="UP001605036"/>
    </source>
</evidence>
<gene>
    <name evidence="5" type="ORF">R1flu_015935</name>
</gene>
<dbReference type="Gene3D" id="3.20.20.60">
    <property type="entry name" value="Phosphoenolpyruvate-binding domains"/>
    <property type="match status" value="1"/>
</dbReference>
<dbReference type="InterPro" id="IPR040442">
    <property type="entry name" value="Pyrv_kinase-like_dom_sf"/>
</dbReference>
<dbReference type="Pfam" id="PF03328">
    <property type="entry name" value="HpcH_HpaI"/>
    <property type="match status" value="1"/>
</dbReference>
<dbReference type="PANTHER" id="PTHR30502:SF0">
    <property type="entry name" value="PHOSPHOENOLPYRUVATE CARBOXYLASE FAMILY PROTEIN"/>
    <property type="match status" value="1"/>
</dbReference>
<dbReference type="AlphaFoldDB" id="A0ABD1YKD6"/>
<dbReference type="GO" id="GO:0016829">
    <property type="term" value="F:lyase activity"/>
    <property type="evidence" value="ECO:0007669"/>
    <property type="project" value="UniProtKB-KW"/>
</dbReference>